<dbReference type="Proteomes" id="UP001153269">
    <property type="component" value="Unassembled WGS sequence"/>
</dbReference>
<sequence>MRRLIICEKDQAQCTCLWRKWSRGGAIKRMLDSTGDSVPSVLSQSPSGWRLGKRYFSIQAMQQKSPETRPPLKRRPSSRPDHPLISSPRSFRELLKDAYKEAPCRCRIAQSNPACWSRPGEPGCESPQLPSAAPQWEQWELELVQQQHPSTLLSRRLEVSRGSLVYAAT</sequence>
<reference evidence="2" key="1">
    <citation type="submission" date="2020-03" db="EMBL/GenBank/DDBJ databases">
        <authorList>
            <person name="Weist P."/>
        </authorList>
    </citation>
    <scope>NUCLEOTIDE SEQUENCE</scope>
</reference>
<organism evidence="2 3">
    <name type="scientific">Pleuronectes platessa</name>
    <name type="common">European plaice</name>
    <dbReference type="NCBI Taxonomy" id="8262"/>
    <lineage>
        <taxon>Eukaryota</taxon>
        <taxon>Metazoa</taxon>
        <taxon>Chordata</taxon>
        <taxon>Craniata</taxon>
        <taxon>Vertebrata</taxon>
        <taxon>Euteleostomi</taxon>
        <taxon>Actinopterygii</taxon>
        <taxon>Neopterygii</taxon>
        <taxon>Teleostei</taxon>
        <taxon>Neoteleostei</taxon>
        <taxon>Acanthomorphata</taxon>
        <taxon>Carangaria</taxon>
        <taxon>Pleuronectiformes</taxon>
        <taxon>Pleuronectoidei</taxon>
        <taxon>Pleuronectidae</taxon>
        <taxon>Pleuronectes</taxon>
    </lineage>
</organism>
<accession>A0A9N7YFL1</accession>
<gene>
    <name evidence="2" type="ORF">PLEPLA_LOCUS11809</name>
</gene>
<protein>
    <submittedName>
        <fullName evidence="2">Uncharacterized protein</fullName>
    </submittedName>
</protein>
<dbReference type="EMBL" id="CADEAL010000690">
    <property type="protein sequence ID" value="CAB1423888.1"/>
    <property type="molecule type" value="Genomic_DNA"/>
</dbReference>
<evidence type="ECO:0000313" key="2">
    <source>
        <dbReference type="EMBL" id="CAB1423888.1"/>
    </source>
</evidence>
<comment type="caution">
    <text evidence="2">The sequence shown here is derived from an EMBL/GenBank/DDBJ whole genome shotgun (WGS) entry which is preliminary data.</text>
</comment>
<name>A0A9N7YFL1_PLEPL</name>
<feature type="region of interest" description="Disordered" evidence="1">
    <location>
        <begin position="61"/>
        <end position="89"/>
    </location>
</feature>
<proteinExistence type="predicted"/>
<dbReference type="AlphaFoldDB" id="A0A9N7YFL1"/>
<evidence type="ECO:0000313" key="3">
    <source>
        <dbReference type="Proteomes" id="UP001153269"/>
    </source>
</evidence>
<evidence type="ECO:0000256" key="1">
    <source>
        <dbReference type="SAM" id="MobiDB-lite"/>
    </source>
</evidence>
<keyword evidence="3" id="KW-1185">Reference proteome</keyword>